<dbReference type="PANTHER" id="PTHR36688:SF2">
    <property type="entry name" value="ENDONUCLEASE_EXONUCLEASE_PHOSPHATASE DOMAIN-CONTAINING PROTEIN"/>
    <property type="match status" value="1"/>
</dbReference>
<dbReference type="EMBL" id="CAKOGL010000017">
    <property type="protein sequence ID" value="CAH2097231.1"/>
    <property type="molecule type" value="Genomic_DNA"/>
</dbReference>
<name>A0AAU9UC84_EUPED</name>
<gene>
    <name evidence="2" type="ORF">EEDITHA_LOCUS12480</name>
</gene>
<dbReference type="GO" id="GO:0071897">
    <property type="term" value="P:DNA biosynthetic process"/>
    <property type="evidence" value="ECO:0007669"/>
    <property type="project" value="UniProtKB-ARBA"/>
</dbReference>
<protein>
    <recommendedName>
        <fullName evidence="1">Reverse transcriptase domain-containing protein</fullName>
    </recommendedName>
</protein>
<reference evidence="2" key="1">
    <citation type="submission" date="2022-03" db="EMBL/GenBank/DDBJ databases">
        <authorList>
            <person name="Tunstrom K."/>
        </authorList>
    </citation>
    <scope>NUCLEOTIDE SEQUENCE</scope>
</reference>
<proteinExistence type="predicted"/>
<dbReference type="PANTHER" id="PTHR36688">
    <property type="entry name" value="ENDO/EXONUCLEASE/PHOSPHATASE DOMAIN-CONTAINING PROTEIN"/>
    <property type="match status" value="1"/>
</dbReference>
<dbReference type="InterPro" id="IPR000477">
    <property type="entry name" value="RT_dom"/>
</dbReference>
<organism evidence="2 3">
    <name type="scientific">Euphydryas editha</name>
    <name type="common">Edith's checkerspot</name>
    <dbReference type="NCBI Taxonomy" id="104508"/>
    <lineage>
        <taxon>Eukaryota</taxon>
        <taxon>Metazoa</taxon>
        <taxon>Ecdysozoa</taxon>
        <taxon>Arthropoda</taxon>
        <taxon>Hexapoda</taxon>
        <taxon>Insecta</taxon>
        <taxon>Pterygota</taxon>
        <taxon>Neoptera</taxon>
        <taxon>Endopterygota</taxon>
        <taxon>Lepidoptera</taxon>
        <taxon>Glossata</taxon>
        <taxon>Ditrysia</taxon>
        <taxon>Papilionoidea</taxon>
        <taxon>Nymphalidae</taxon>
        <taxon>Nymphalinae</taxon>
        <taxon>Euphydryas</taxon>
    </lineage>
</organism>
<keyword evidence="3" id="KW-1185">Reference proteome</keyword>
<dbReference type="SUPFAM" id="SSF56672">
    <property type="entry name" value="DNA/RNA polymerases"/>
    <property type="match status" value="1"/>
</dbReference>
<dbReference type="Gene3D" id="3.60.10.10">
    <property type="entry name" value="Endonuclease/exonuclease/phosphatase"/>
    <property type="match status" value="1"/>
</dbReference>
<evidence type="ECO:0000313" key="2">
    <source>
        <dbReference type="EMBL" id="CAH2097231.1"/>
    </source>
</evidence>
<dbReference type="GO" id="GO:0003824">
    <property type="term" value="F:catalytic activity"/>
    <property type="evidence" value="ECO:0007669"/>
    <property type="project" value="InterPro"/>
</dbReference>
<evidence type="ECO:0000259" key="1">
    <source>
        <dbReference type="PROSITE" id="PS50878"/>
    </source>
</evidence>
<feature type="domain" description="Reverse transcriptase" evidence="1">
    <location>
        <begin position="893"/>
        <end position="1140"/>
    </location>
</feature>
<dbReference type="InterPro" id="IPR052560">
    <property type="entry name" value="RdDP_mobile_element"/>
</dbReference>
<evidence type="ECO:0000313" key="3">
    <source>
        <dbReference type="Proteomes" id="UP001153954"/>
    </source>
</evidence>
<dbReference type="CDD" id="cd01650">
    <property type="entry name" value="RT_nLTR_like"/>
    <property type="match status" value="1"/>
</dbReference>
<dbReference type="InterPro" id="IPR043502">
    <property type="entry name" value="DNA/RNA_pol_sf"/>
</dbReference>
<dbReference type="InterPro" id="IPR036691">
    <property type="entry name" value="Endo/exonu/phosph_ase_sf"/>
</dbReference>
<dbReference type="Pfam" id="PF14529">
    <property type="entry name" value="Exo_endo_phos_2"/>
    <property type="match status" value="1"/>
</dbReference>
<comment type="caution">
    <text evidence="2">The sequence shown here is derived from an EMBL/GenBank/DDBJ whole genome shotgun (WGS) entry which is preliminary data.</text>
</comment>
<sequence>MNSNENLSIQNEVEFENSMIAEYSESEMTRSMENIAGACSRENGSDVGINRRPAKRNREINHEEVWSTVVRKSKRYGRSGNDDTTGIPEDKIEVSITCKEQLPKHFGLAKMLRVENIKNVIKVKYINSFKALIHFSDEASAECLLQSKKFKENGITCQRTLEINQSYGVIKDIDLNLEEEEIMQEMSSQTAILGVKRLKRKNTNDGHWEPSESVRICFKGSSLPAYVYIFDTRVNVSPYTFPVTQCSRCWRFGHSIKFCPSLKIICPKCTKGHSNCETTLFKCNNCHGRHMAMAKICPVFIKEKRIREIMAEFNCSYKRALTVYVPQSPRSNNMLQDPHLPTPYVETQQASPQGEICPDTNFASTYTDCMKEGVEKKAKAKKRRKEKKSKEMEGGIFESPSDMSYCGSVSGENMNDRSKSKHGDQISWQILFKKLKNKIFEKEINSWEDKIKSCIGILFEGLLSFVMQFIADQPCYNFIKQLWTATRESLSDREDGFGGVAVLTHKTIRAQKCNVQLLNPFIEILHIKIFNCDHLENIISMYCPPSVRTNSRDWDQIFTLASGKTLIAGDLNGHHTNWSTRTDSRGSQIFDSILENGYVSLNDGTHTRVKLVNGACQKSSPDLSLSSVDIALNFEWMVLNENLGSDHLMIKIKTSLVKHNCYKKKRNFKKADWLKYRLSVERRLLDFSLSDDHQSAYDDYIHLINKAADETIPYIKFCGNPLNQQKFKPKPYWNPDISKSVAERRRALAVFRRNPTPDNLKILQDKISIAQKVIRGRKSRSWQDFCNNIEAVISPNEMWAKMRWLKGYRKQRGEVSCEMAETLLCNLAPDYAAYAAPRFFTENTHLSSPISVQELTNTIKQSDTAPGMDDISYSMIRNLPVSGKNVLITLYNRFLSSSFVPSQWKDIKIVPVPKSGSNNSSISDIRPISLLSCPCKIFHTIITRRLEWYFEKNLSFSEETVGFRRSRSCMDNLSRLVSRIQSGFSKGLVTVGCFVDIESAYNNVNIISLLGTLDNSGVGASICKYLYEFLHSRRIIIELSNKQCLSRISGIGLAQGDPLSPLLFNVATIHMIKKLTQVYVSQYADDFVLYISRKNISDAAAVAQEALNTLSNMVEEIGLSISHRKTKMDQRMELDVGLLFTTHRQILLLSSTYCARMCL</sequence>
<dbReference type="PROSITE" id="PS50878">
    <property type="entry name" value="RT_POL"/>
    <property type="match status" value="1"/>
</dbReference>
<dbReference type="AlphaFoldDB" id="A0AAU9UC84"/>
<dbReference type="Proteomes" id="UP001153954">
    <property type="component" value="Unassembled WGS sequence"/>
</dbReference>
<dbReference type="SUPFAM" id="SSF56219">
    <property type="entry name" value="DNase I-like"/>
    <property type="match status" value="1"/>
</dbReference>
<accession>A0AAU9UC84</accession>
<dbReference type="Pfam" id="PF00078">
    <property type="entry name" value="RVT_1"/>
    <property type="match status" value="1"/>
</dbReference>
<dbReference type="InterPro" id="IPR005135">
    <property type="entry name" value="Endo/exonuclease/phosphatase"/>
</dbReference>